<dbReference type="PANTHER" id="PTHR42905:SF16">
    <property type="entry name" value="CARBOXYPHOSPHONOENOLPYRUVATE PHOSPHONOMUTASE-LIKE PROTEIN (AFU_ORTHOLOGUE AFUA_5G07230)"/>
    <property type="match status" value="1"/>
</dbReference>
<dbReference type="InterPro" id="IPR039556">
    <property type="entry name" value="ICL/PEPM"/>
</dbReference>
<proteinExistence type="predicted"/>
<dbReference type="SUPFAM" id="SSF51621">
    <property type="entry name" value="Phosphoenolpyruvate/pyruvate domain"/>
    <property type="match status" value="1"/>
</dbReference>
<dbReference type="InterPro" id="IPR015813">
    <property type="entry name" value="Pyrv/PenolPyrv_kinase-like_dom"/>
</dbReference>
<dbReference type="GO" id="GO:0016829">
    <property type="term" value="F:lyase activity"/>
    <property type="evidence" value="ECO:0007669"/>
    <property type="project" value="UniProtKB-KW"/>
</dbReference>
<keyword evidence="2" id="KW-1185">Reference proteome</keyword>
<dbReference type="AlphaFoldDB" id="A0A926JBP9"/>
<accession>A0A926JBP9</accession>
<dbReference type="RefSeq" id="WP_187793834.1">
    <property type="nucleotide sequence ID" value="NZ_JACOQL010000003.1"/>
</dbReference>
<protein>
    <submittedName>
        <fullName evidence="1">Isocitrate lyase/phosphoenolpyruvate mutase family protein</fullName>
    </submittedName>
</protein>
<name>A0A926JBP9_9RHOB</name>
<dbReference type="PANTHER" id="PTHR42905">
    <property type="entry name" value="PHOSPHOENOLPYRUVATE CARBOXYLASE"/>
    <property type="match status" value="1"/>
</dbReference>
<dbReference type="InterPro" id="IPR040442">
    <property type="entry name" value="Pyrv_kinase-like_dom_sf"/>
</dbReference>
<evidence type="ECO:0000313" key="1">
    <source>
        <dbReference type="EMBL" id="MBC9247346.1"/>
    </source>
</evidence>
<sequence>MQPDILFRELHQPGNPVVLFNIWDAGSAKAIEGAGAKALATGSASVAGALGYADGQELPLDLLLTVVARIRAVSTLPLSVDFEAGYADDLTRIADNAARLEALGVDGINLEDGIPPEAGIRSAAEHASRIAAIRDRTNLFVNARTDLFLQNAAERHADLMDDALGRAHIYAQAGAEGFFAPGLADPDLIARLCRECSLPVNIMASPRTPSLDRLAALGVARVSHGPFPWRAAMAGLAQAAGEEFRILA</sequence>
<dbReference type="Proteomes" id="UP000608594">
    <property type="component" value="Unassembled WGS sequence"/>
</dbReference>
<dbReference type="Gene3D" id="3.20.20.60">
    <property type="entry name" value="Phosphoenolpyruvate-binding domains"/>
    <property type="match status" value="1"/>
</dbReference>
<gene>
    <name evidence="1" type="ORF">H4P12_11640</name>
</gene>
<keyword evidence="1" id="KW-0456">Lyase</keyword>
<dbReference type="Pfam" id="PF13714">
    <property type="entry name" value="PEP_mutase"/>
    <property type="match status" value="1"/>
</dbReference>
<comment type="caution">
    <text evidence="1">The sequence shown here is derived from an EMBL/GenBank/DDBJ whole genome shotgun (WGS) entry which is preliminary data.</text>
</comment>
<dbReference type="CDD" id="cd00377">
    <property type="entry name" value="ICL_PEPM"/>
    <property type="match status" value="1"/>
</dbReference>
<dbReference type="EMBL" id="JACOQL010000003">
    <property type="protein sequence ID" value="MBC9247346.1"/>
    <property type="molecule type" value="Genomic_DNA"/>
</dbReference>
<reference evidence="1" key="1">
    <citation type="submission" date="2020-08" db="EMBL/GenBank/DDBJ databases">
        <title>Paracoccus amoyensis sp. nov., isolated from the surface seawater at coast of Xiamen, Fujian.</title>
        <authorList>
            <person name="Lyu L."/>
        </authorList>
    </citation>
    <scope>NUCLEOTIDE SEQUENCE</scope>
    <source>
        <strain evidence="1">11-3</strain>
    </source>
</reference>
<evidence type="ECO:0000313" key="2">
    <source>
        <dbReference type="Proteomes" id="UP000608594"/>
    </source>
</evidence>
<organism evidence="1 2">
    <name type="scientific">Paracoccus amoyensis</name>
    <dbReference type="NCBI Taxonomy" id="2760093"/>
    <lineage>
        <taxon>Bacteria</taxon>
        <taxon>Pseudomonadati</taxon>
        <taxon>Pseudomonadota</taxon>
        <taxon>Alphaproteobacteria</taxon>
        <taxon>Rhodobacterales</taxon>
        <taxon>Paracoccaceae</taxon>
        <taxon>Paracoccus</taxon>
    </lineage>
</organism>